<name>A0A5C5YFP9_9BACT</name>
<evidence type="ECO:0000313" key="2">
    <source>
        <dbReference type="Proteomes" id="UP000318478"/>
    </source>
</evidence>
<sequence>MNWDGGYLEAQFAISVRDNAGRPIEGATLQVFNEDDTPHTRRLVGDNTTDTNGQMTLVSPGSGFGGQSWFLFMLVPIGAHSPQPYVVLSHPDFEQQSYNYHRLANVDDLDWEAGEYVLVDAEMQAADRLLHRGIGDQLPVVRREFVMTRRR</sequence>
<evidence type="ECO:0000313" key="1">
    <source>
        <dbReference type="EMBL" id="TWT73789.1"/>
    </source>
</evidence>
<comment type="caution">
    <text evidence="1">The sequence shown here is derived from an EMBL/GenBank/DDBJ whole genome shotgun (WGS) entry which is preliminary data.</text>
</comment>
<dbReference type="AlphaFoldDB" id="A0A5C5YFP9"/>
<protein>
    <submittedName>
        <fullName evidence="1">Uncharacterized protein</fullName>
    </submittedName>
</protein>
<keyword evidence="2" id="KW-1185">Reference proteome</keyword>
<accession>A0A5C5YFP9</accession>
<reference evidence="1 2" key="1">
    <citation type="submission" date="2019-02" db="EMBL/GenBank/DDBJ databases">
        <title>Deep-cultivation of Planctomycetes and their phenomic and genomic characterization uncovers novel biology.</title>
        <authorList>
            <person name="Wiegand S."/>
            <person name="Jogler M."/>
            <person name="Boedeker C."/>
            <person name="Pinto D."/>
            <person name="Vollmers J."/>
            <person name="Rivas-Marin E."/>
            <person name="Kohn T."/>
            <person name="Peeters S.H."/>
            <person name="Heuer A."/>
            <person name="Rast P."/>
            <person name="Oberbeckmann S."/>
            <person name="Bunk B."/>
            <person name="Jeske O."/>
            <person name="Meyerdierks A."/>
            <person name="Storesund J.E."/>
            <person name="Kallscheuer N."/>
            <person name="Luecker S."/>
            <person name="Lage O.M."/>
            <person name="Pohl T."/>
            <person name="Merkel B.J."/>
            <person name="Hornburger P."/>
            <person name="Mueller R.-W."/>
            <person name="Bruemmer F."/>
            <person name="Labrenz M."/>
            <person name="Spormann A.M."/>
            <person name="Op Den Camp H."/>
            <person name="Overmann J."/>
            <person name="Amann R."/>
            <person name="Jetten M.S.M."/>
            <person name="Mascher T."/>
            <person name="Medema M.H."/>
            <person name="Devos D.P."/>
            <person name="Kaster A.-K."/>
            <person name="Ovreas L."/>
            <person name="Rohde M."/>
            <person name="Galperin M.Y."/>
            <person name="Jogler C."/>
        </authorList>
    </citation>
    <scope>NUCLEOTIDE SEQUENCE [LARGE SCALE GENOMIC DNA]</scope>
    <source>
        <strain evidence="1 2">Pla123a</strain>
    </source>
</reference>
<dbReference type="RefSeq" id="WP_146589596.1">
    <property type="nucleotide sequence ID" value="NZ_SJPO01000009.1"/>
</dbReference>
<dbReference type="Proteomes" id="UP000318478">
    <property type="component" value="Unassembled WGS sequence"/>
</dbReference>
<gene>
    <name evidence="1" type="ORF">Pla123a_36830</name>
</gene>
<proteinExistence type="predicted"/>
<dbReference type="EMBL" id="SJPO01000009">
    <property type="protein sequence ID" value="TWT73789.1"/>
    <property type="molecule type" value="Genomic_DNA"/>
</dbReference>
<organism evidence="1 2">
    <name type="scientific">Posidoniimonas polymericola</name>
    <dbReference type="NCBI Taxonomy" id="2528002"/>
    <lineage>
        <taxon>Bacteria</taxon>
        <taxon>Pseudomonadati</taxon>
        <taxon>Planctomycetota</taxon>
        <taxon>Planctomycetia</taxon>
        <taxon>Pirellulales</taxon>
        <taxon>Lacipirellulaceae</taxon>
        <taxon>Posidoniimonas</taxon>
    </lineage>
</organism>